<comment type="similarity">
    <text evidence="1">Belongs to the bacterial sugar transferase family.</text>
</comment>
<evidence type="ECO:0000259" key="3">
    <source>
        <dbReference type="Pfam" id="PF02397"/>
    </source>
</evidence>
<evidence type="ECO:0000313" key="5">
    <source>
        <dbReference type="Proteomes" id="UP001262754"/>
    </source>
</evidence>
<dbReference type="Pfam" id="PF02397">
    <property type="entry name" value="Bac_transf"/>
    <property type="match status" value="1"/>
</dbReference>
<dbReference type="InterPro" id="IPR003362">
    <property type="entry name" value="Bact_transf"/>
</dbReference>
<keyword evidence="5" id="KW-1185">Reference proteome</keyword>
<evidence type="ECO:0000313" key="4">
    <source>
        <dbReference type="EMBL" id="MDR6533841.1"/>
    </source>
</evidence>
<protein>
    <submittedName>
        <fullName evidence="4">Lipopolysaccharide/colanic/teichoic acid biosynthesis glycosyltransferase</fullName>
    </submittedName>
</protein>
<dbReference type="EMBL" id="JAVDRL010000015">
    <property type="protein sequence ID" value="MDR6533841.1"/>
    <property type="molecule type" value="Genomic_DNA"/>
</dbReference>
<dbReference type="PANTHER" id="PTHR30576">
    <property type="entry name" value="COLANIC BIOSYNTHESIS UDP-GLUCOSE LIPID CARRIER TRANSFERASE"/>
    <property type="match status" value="1"/>
</dbReference>
<evidence type="ECO:0000256" key="2">
    <source>
        <dbReference type="ARBA" id="ARBA00023169"/>
    </source>
</evidence>
<reference evidence="4 5" key="1">
    <citation type="submission" date="2023-07" db="EMBL/GenBank/DDBJ databases">
        <title>Sorghum-associated microbial communities from plants grown in Nebraska, USA.</title>
        <authorList>
            <person name="Schachtman D."/>
        </authorList>
    </citation>
    <scope>NUCLEOTIDE SEQUENCE [LARGE SCALE GENOMIC DNA]</scope>
    <source>
        <strain evidence="4 5">DS2154</strain>
    </source>
</reference>
<keyword evidence="2" id="KW-0270">Exopolysaccharide synthesis</keyword>
<gene>
    <name evidence="4" type="ORF">J2800_004611</name>
</gene>
<feature type="domain" description="Bacterial sugar transferase" evidence="3">
    <location>
        <begin position="3"/>
        <end position="153"/>
    </location>
</feature>
<accession>A0ABU1N5W1</accession>
<dbReference type="PANTHER" id="PTHR30576:SF0">
    <property type="entry name" value="UNDECAPRENYL-PHOSPHATE N-ACETYLGALACTOSAMINYL 1-PHOSPHATE TRANSFERASE-RELATED"/>
    <property type="match status" value="1"/>
</dbReference>
<sequence length="169" mass="18905">MSKRTLDVLGAIFVLLFFLPVGLVMLVGIRCCRPGPIFVREETLGLNGRTFGRWRLYRPAQDESLFDQVLWRAGLGDLPSAVNVIDGDMSLIGPRPQSPGQDAYLRKGRPDYGRRLEARPGMIWPRGAEGEPSWSAELDYVARWSVLADLRVAALYAVQGLFREEQGVD</sequence>
<evidence type="ECO:0000256" key="1">
    <source>
        <dbReference type="ARBA" id="ARBA00006464"/>
    </source>
</evidence>
<proteinExistence type="inferred from homology"/>
<name>A0ABU1N5W1_9CAUL</name>
<dbReference type="Proteomes" id="UP001262754">
    <property type="component" value="Unassembled WGS sequence"/>
</dbReference>
<dbReference type="RefSeq" id="WP_235526072.1">
    <property type="nucleotide sequence ID" value="NZ_JAVDRL010000015.1"/>
</dbReference>
<comment type="caution">
    <text evidence="4">The sequence shown here is derived from an EMBL/GenBank/DDBJ whole genome shotgun (WGS) entry which is preliminary data.</text>
</comment>
<organism evidence="4 5">
    <name type="scientific">Caulobacter rhizosphaerae</name>
    <dbReference type="NCBI Taxonomy" id="2010972"/>
    <lineage>
        <taxon>Bacteria</taxon>
        <taxon>Pseudomonadati</taxon>
        <taxon>Pseudomonadota</taxon>
        <taxon>Alphaproteobacteria</taxon>
        <taxon>Caulobacterales</taxon>
        <taxon>Caulobacteraceae</taxon>
        <taxon>Caulobacter</taxon>
    </lineage>
</organism>